<evidence type="ECO:0000259" key="12">
    <source>
        <dbReference type="Pfam" id="PF14380"/>
    </source>
</evidence>
<dbReference type="EMBL" id="BPVZ01000046">
    <property type="protein sequence ID" value="GKV16746.1"/>
    <property type="molecule type" value="Genomic_DNA"/>
</dbReference>
<evidence type="ECO:0000256" key="5">
    <source>
        <dbReference type="ARBA" id="ARBA00022989"/>
    </source>
</evidence>
<feature type="domain" description="Wall-associated receptor kinase galacturonan-binding" evidence="11">
    <location>
        <begin position="37"/>
        <end position="101"/>
    </location>
</feature>
<keyword evidence="14" id="KW-1185">Reference proteome</keyword>
<evidence type="ECO:0000259" key="11">
    <source>
        <dbReference type="Pfam" id="PF13947"/>
    </source>
</evidence>
<comment type="caution">
    <text evidence="13">The sequence shown here is derived from an EMBL/GenBank/DDBJ whole genome shotgun (WGS) entry which is preliminary data.</text>
</comment>
<evidence type="ECO:0000313" key="14">
    <source>
        <dbReference type="Proteomes" id="UP001054252"/>
    </source>
</evidence>
<evidence type="ECO:0000256" key="1">
    <source>
        <dbReference type="ARBA" id="ARBA00004167"/>
    </source>
</evidence>
<keyword evidence="7" id="KW-0325">Glycoprotein</keyword>
<dbReference type="GO" id="GO:0004674">
    <property type="term" value="F:protein serine/threonine kinase activity"/>
    <property type="evidence" value="ECO:0007669"/>
    <property type="project" value="UniProtKB-KW"/>
</dbReference>
<evidence type="ECO:0000256" key="7">
    <source>
        <dbReference type="ARBA" id="ARBA00023180"/>
    </source>
</evidence>
<feature type="signal peptide" evidence="10">
    <location>
        <begin position="1"/>
        <end position="29"/>
    </location>
</feature>
<evidence type="ECO:0000256" key="2">
    <source>
        <dbReference type="ARBA" id="ARBA00012513"/>
    </source>
</evidence>
<evidence type="ECO:0000313" key="13">
    <source>
        <dbReference type="EMBL" id="GKV16746.1"/>
    </source>
</evidence>
<keyword evidence="5" id="KW-1133">Transmembrane helix</keyword>
<evidence type="ECO:0000256" key="6">
    <source>
        <dbReference type="ARBA" id="ARBA00023136"/>
    </source>
</evidence>
<evidence type="ECO:0000256" key="10">
    <source>
        <dbReference type="SAM" id="SignalP"/>
    </source>
</evidence>
<reference evidence="13 14" key="1">
    <citation type="journal article" date="2021" name="Commun. Biol.">
        <title>The genome of Shorea leprosula (Dipterocarpaceae) highlights the ecological relevance of drought in aseasonal tropical rainforests.</title>
        <authorList>
            <person name="Ng K.K.S."/>
            <person name="Kobayashi M.J."/>
            <person name="Fawcett J.A."/>
            <person name="Hatakeyama M."/>
            <person name="Paape T."/>
            <person name="Ng C.H."/>
            <person name="Ang C.C."/>
            <person name="Tnah L.H."/>
            <person name="Lee C.T."/>
            <person name="Nishiyama T."/>
            <person name="Sese J."/>
            <person name="O'Brien M.J."/>
            <person name="Copetti D."/>
            <person name="Mohd Noor M.I."/>
            <person name="Ong R.C."/>
            <person name="Putra M."/>
            <person name="Sireger I.Z."/>
            <person name="Indrioko S."/>
            <person name="Kosugi Y."/>
            <person name="Izuno A."/>
            <person name="Isagi Y."/>
            <person name="Lee S.L."/>
            <person name="Shimizu K.K."/>
        </authorList>
    </citation>
    <scope>NUCLEOTIDE SEQUENCE [LARGE SCALE GENOMIC DNA]</scope>
    <source>
        <strain evidence="13">214</strain>
    </source>
</reference>
<dbReference type="Proteomes" id="UP001054252">
    <property type="component" value="Unassembled WGS sequence"/>
</dbReference>
<keyword evidence="3" id="KW-0812">Transmembrane</keyword>
<comment type="catalytic activity">
    <reaction evidence="8">
        <text>L-threonyl-[protein] + ATP = O-phospho-L-threonyl-[protein] + ADP + H(+)</text>
        <dbReference type="Rhea" id="RHEA:46608"/>
        <dbReference type="Rhea" id="RHEA-COMP:11060"/>
        <dbReference type="Rhea" id="RHEA-COMP:11605"/>
        <dbReference type="ChEBI" id="CHEBI:15378"/>
        <dbReference type="ChEBI" id="CHEBI:30013"/>
        <dbReference type="ChEBI" id="CHEBI:30616"/>
        <dbReference type="ChEBI" id="CHEBI:61977"/>
        <dbReference type="ChEBI" id="CHEBI:456216"/>
        <dbReference type="EC" id="2.7.11.1"/>
    </reaction>
</comment>
<comment type="catalytic activity">
    <reaction evidence="9">
        <text>L-seryl-[protein] + ATP = O-phospho-L-seryl-[protein] + ADP + H(+)</text>
        <dbReference type="Rhea" id="RHEA:17989"/>
        <dbReference type="Rhea" id="RHEA-COMP:9863"/>
        <dbReference type="Rhea" id="RHEA-COMP:11604"/>
        <dbReference type="ChEBI" id="CHEBI:15378"/>
        <dbReference type="ChEBI" id="CHEBI:29999"/>
        <dbReference type="ChEBI" id="CHEBI:30616"/>
        <dbReference type="ChEBI" id="CHEBI:83421"/>
        <dbReference type="ChEBI" id="CHEBI:456216"/>
        <dbReference type="EC" id="2.7.11.1"/>
    </reaction>
</comment>
<dbReference type="EC" id="2.7.11.1" evidence="2"/>
<dbReference type="PANTHER" id="PTHR33138">
    <property type="entry name" value="OS01G0690200 PROTEIN"/>
    <property type="match status" value="1"/>
</dbReference>
<dbReference type="InterPro" id="IPR032872">
    <property type="entry name" value="WAK_assoc_C"/>
</dbReference>
<keyword evidence="4 10" id="KW-0732">Signal</keyword>
<sequence>MHPLHLPGSFFIIIIITFVLIHAPKYASSADERYVKCNRTFACGNIENIGYPFWDSDGPEYCGYPGFQLNCSDSTQEIRIGSATYNVLEIDNESRVLTVARTDYLDDLCPPSLINTTWNPDLFEFTRHTQVINLYYHCLPPPPPPAPLTPPTPIPNPENDEYFNHFTCNGYGNTPCGYYLTRNLSELPLPAHIAINGLLGRCGDRVVLVANQSEIQSLETSQNLSEETLVDALEKGFGLQWNANNSLCDQCGGSGGLCGYDKVSNKFSCYCTDRPYDTVCPTGQFITSL</sequence>
<dbReference type="Pfam" id="PF14380">
    <property type="entry name" value="WAK_assoc"/>
    <property type="match status" value="1"/>
</dbReference>
<evidence type="ECO:0000256" key="3">
    <source>
        <dbReference type="ARBA" id="ARBA00022692"/>
    </source>
</evidence>
<evidence type="ECO:0000256" key="4">
    <source>
        <dbReference type="ARBA" id="ARBA00022729"/>
    </source>
</evidence>
<evidence type="ECO:0000256" key="8">
    <source>
        <dbReference type="ARBA" id="ARBA00047899"/>
    </source>
</evidence>
<evidence type="ECO:0000256" key="9">
    <source>
        <dbReference type="ARBA" id="ARBA00048679"/>
    </source>
</evidence>
<dbReference type="PANTHER" id="PTHR33138:SF72">
    <property type="entry name" value="WALL-ASSOCIATED RECEPTOR KINASE CARBOXY-TERMINAL PROTEIN"/>
    <property type="match status" value="1"/>
</dbReference>
<feature type="domain" description="Wall-associated receptor kinase C-terminal" evidence="12">
    <location>
        <begin position="197"/>
        <end position="274"/>
    </location>
</feature>
<protein>
    <recommendedName>
        <fullName evidence="2">non-specific serine/threonine protein kinase</fullName>
        <ecNumber evidence="2">2.7.11.1</ecNumber>
    </recommendedName>
</protein>
<dbReference type="Pfam" id="PF13947">
    <property type="entry name" value="GUB_WAK_bind"/>
    <property type="match status" value="1"/>
</dbReference>
<organism evidence="13 14">
    <name type="scientific">Rubroshorea leprosula</name>
    <dbReference type="NCBI Taxonomy" id="152421"/>
    <lineage>
        <taxon>Eukaryota</taxon>
        <taxon>Viridiplantae</taxon>
        <taxon>Streptophyta</taxon>
        <taxon>Embryophyta</taxon>
        <taxon>Tracheophyta</taxon>
        <taxon>Spermatophyta</taxon>
        <taxon>Magnoliopsida</taxon>
        <taxon>eudicotyledons</taxon>
        <taxon>Gunneridae</taxon>
        <taxon>Pentapetalae</taxon>
        <taxon>rosids</taxon>
        <taxon>malvids</taxon>
        <taxon>Malvales</taxon>
        <taxon>Dipterocarpaceae</taxon>
        <taxon>Rubroshorea</taxon>
    </lineage>
</organism>
<accession>A0AAV5JVM1</accession>
<dbReference type="GO" id="GO:0016020">
    <property type="term" value="C:membrane"/>
    <property type="evidence" value="ECO:0007669"/>
    <property type="project" value="UniProtKB-SubCell"/>
</dbReference>
<dbReference type="AlphaFoldDB" id="A0AAV5JVM1"/>
<comment type="subcellular location">
    <subcellularLocation>
        <location evidence="1">Membrane</location>
        <topology evidence="1">Single-pass membrane protein</topology>
    </subcellularLocation>
</comment>
<keyword evidence="6" id="KW-0472">Membrane</keyword>
<feature type="chain" id="PRO_5043495643" description="non-specific serine/threonine protein kinase" evidence="10">
    <location>
        <begin position="30"/>
        <end position="289"/>
    </location>
</feature>
<proteinExistence type="predicted"/>
<name>A0AAV5JVM1_9ROSI</name>
<dbReference type="GO" id="GO:0030247">
    <property type="term" value="F:polysaccharide binding"/>
    <property type="evidence" value="ECO:0007669"/>
    <property type="project" value="InterPro"/>
</dbReference>
<dbReference type="InterPro" id="IPR025287">
    <property type="entry name" value="WAK_GUB"/>
</dbReference>
<gene>
    <name evidence="13" type="ORF">SLEP1_g27342</name>
</gene>